<keyword evidence="3" id="KW-1185">Reference proteome</keyword>
<feature type="domain" description="F-box protein At3g26010-like beta-propeller" evidence="1">
    <location>
        <begin position="2"/>
        <end position="137"/>
    </location>
</feature>
<organism evidence="2 3">
    <name type="scientific">Papaver atlanticum</name>
    <dbReference type="NCBI Taxonomy" id="357466"/>
    <lineage>
        <taxon>Eukaryota</taxon>
        <taxon>Viridiplantae</taxon>
        <taxon>Streptophyta</taxon>
        <taxon>Embryophyta</taxon>
        <taxon>Tracheophyta</taxon>
        <taxon>Spermatophyta</taxon>
        <taxon>Magnoliopsida</taxon>
        <taxon>Ranunculales</taxon>
        <taxon>Papaveraceae</taxon>
        <taxon>Papaveroideae</taxon>
        <taxon>Papaver</taxon>
    </lineage>
</organism>
<evidence type="ECO:0000313" key="2">
    <source>
        <dbReference type="EMBL" id="KAI3959312.1"/>
    </source>
</evidence>
<evidence type="ECO:0000313" key="3">
    <source>
        <dbReference type="Proteomes" id="UP001202328"/>
    </source>
</evidence>
<gene>
    <name evidence="2" type="ORF">MKW98_018902</name>
</gene>
<dbReference type="Pfam" id="PF24750">
    <property type="entry name" value="b-prop_At3g26010-like"/>
    <property type="match status" value="1"/>
</dbReference>
<comment type="caution">
    <text evidence="2">The sequence shown here is derived from an EMBL/GenBank/DDBJ whole genome shotgun (WGS) entry which is preliminary data.</text>
</comment>
<evidence type="ECO:0000259" key="1">
    <source>
        <dbReference type="Pfam" id="PF24750"/>
    </source>
</evidence>
<accession>A0AAD4TJE8</accession>
<reference evidence="2" key="1">
    <citation type="submission" date="2022-04" db="EMBL/GenBank/DDBJ databases">
        <title>A functionally conserved STORR gene fusion in Papaver species that diverged 16.8 million years ago.</title>
        <authorList>
            <person name="Catania T."/>
        </authorList>
    </citation>
    <scope>NUCLEOTIDE SEQUENCE</scope>
    <source>
        <strain evidence="2">S-188037</strain>
    </source>
</reference>
<name>A0AAD4TJE8_9MAGN</name>
<sequence>MIIVYDLKKNVGGSGEAMLIDLPKNEEEDDNCSLSAVRSCLADSKGHIFYIRIGNRQLNVTVWLLEEEKDDCSEQWSWKVAHKIKVSEILAGYDWDNTRIMNMKPLGLSPMDNNIVFLQSDEYILQYNILTRRSKLRSLGSHLHGPISSYEYGVLPFLATTEPTKIPLIRYREPWVAAQT</sequence>
<protein>
    <recommendedName>
        <fullName evidence="1">F-box protein At3g26010-like beta-propeller domain-containing protein</fullName>
    </recommendedName>
</protein>
<dbReference type="InterPro" id="IPR056592">
    <property type="entry name" value="Beta-prop_At3g26010-like"/>
</dbReference>
<proteinExistence type="predicted"/>
<dbReference type="EMBL" id="JAJJMB010001069">
    <property type="protein sequence ID" value="KAI3959312.1"/>
    <property type="molecule type" value="Genomic_DNA"/>
</dbReference>
<dbReference type="AlphaFoldDB" id="A0AAD4TJE8"/>
<dbReference type="Proteomes" id="UP001202328">
    <property type="component" value="Unassembled WGS sequence"/>
</dbReference>